<dbReference type="InterPro" id="IPR001611">
    <property type="entry name" value="Leu-rich_rpt"/>
</dbReference>
<feature type="signal peptide" evidence="2">
    <location>
        <begin position="1"/>
        <end position="21"/>
    </location>
</feature>
<evidence type="ECO:0000256" key="2">
    <source>
        <dbReference type="SAM" id="SignalP"/>
    </source>
</evidence>
<evidence type="ECO:0000256" key="1">
    <source>
        <dbReference type="ARBA" id="ARBA00022729"/>
    </source>
</evidence>
<dbReference type="Pfam" id="PF13855">
    <property type="entry name" value="LRR_8"/>
    <property type="match status" value="1"/>
</dbReference>
<dbReference type="PANTHER" id="PTHR24373">
    <property type="entry name" value="SLIT RELATED LEUCINE-RICH REPEAT NEURONAL PROTEIN"/>
    <property type="match status" value="1"/>
</dbReference>
<protein>
    <submittedName>
        <fullName evidence="3">Uncharacterized protein</fullName>
    </submittedName>
</protein>
<reference evidence="3" key="1">
    <citation type="submission" date="2022-01" db="EMBL/GenBank/DDBJ databases">
        <authorList>
            <person name="King R."/>
        </authorList>
    </citation>
    <scope>NUCLEOTIDE SEQUENCE</scope>
</reference>
<gene>
    <name evidence="3" type="ORF">CHIRRI_LOCUS1372</name>
</gene>
<dbReference type="Gene3D" id="3.80.10.10">
    <property type="entry name" value="Ribonuclease Inhibitor"/>
    <property type="match status" value="1"/>
</dbReference>
<dbReference type="OrthoDB" id="7733317at2759"/>
<dbReference type="EMBL" id="OU895877">
    <property type="protein sequence ID" value="CAG9798389.1"/>
    <property type="molecule type" value="Genomic_DNA"/>
</dbReference>
<dbReference type="AlphaFoldDB" id="A0A9N9RKF4"/>
<dbReference type="GO" id="GO:0031012">
    <property type="term" value="C:extracellular matrix"/>
    <property type="evidence" value="ECO:0007669"/>
    <property type="project" value="TreeGrafter"/>
</dbReference>
<organism evidence="3 4">
    <name type="scientific">Chironomus riparius</name>
    <dbReference type="NCBI Taxonomy" id="315576"/>
    <lineage>
        <taxon>Eukaryota</taxon>
        <taxon>Metazoa</taxon>
        <taxon>Ecdysozoa</taxon>
        <taxon>Arthropoda</taxon>
        <taxon>Hexapoda</taxon>
        <taxon>Insecta</taxon>
        <taxon>Pterygota</taxon>
        <taxon>Neoptera</taxon>
        <taxon>Endopterygota</taxon>
        <taxon>Diptera</taxon>
        <taxon>Nematocera</taxon>
        <taxon>Chironomoidea</taxon>
        <taxon>Chironomidae</taxon>
        <taxon>Chironominae</taxon>
        <taxon>Chironomus</taxon>
    </lineage>
</organism>
<evidence type="ECO:0000313" key="4">
    <source>
        <dbReference type="Proteomes" id="UP001153620"/>
    </source>
</evidence>
<keyword evidence="4" id="KW-1185">Reference proteome</keyword>
<feature type="chain" id="PRO_5040215234" evidence="2">
    <location>
        <begin position="22"/>
        <end position="357"/>
    </location>
</feature>
<evidence type="ECO:0000313" key="3">
    <source>
        <dbReference type="EMBL" id="CAG9798389.1"/>
    </source>
</evidence>
<dbReference type="SUPFAM" id="SSF52058">
    <property type="entry name" value="L domain-like"/>
    <property type="match status" value="1"/>
</dbReference>
<dbReference type="PANTHER" id="PTHR24373:SF370">
    <property type="entry name" value="FISH-LIPS, ISOFORM E"/>
    <property type="match status" value="1"/>
</dbReference>
<accession>A0A9N9RKF4</accession>
<dbReference type="Proteomes" id="UP001153620">
    <property type="component" value="Chromosome 1"/>
</dbReference>
<reference evidence="3" key="2">
    <citation type="submission" date="2022-10" db="EMBL/GenBank/DDBJ databases">
        <authorList>
            <consortium name="ENA_rothamsted_submissions"/>
            <consortium name="culmorum"/>
            <person name="King R."/>
        </authorList>
    </citation>
    <scope>NUCLEOTIDE SEQUENCE</scope>
</reference>
<dbReference type="InterPro" id="IPR032675">
    <property type="entry name" value="LRR_dom_sf"/>
</dbReference>
<dbReference type="InterPro" id="IPR050328">
    <property type="entry name" value="Dev_Immune_Receptor"/>
</dbReference>
<name>A0A9N9RKF4_9DIPT</name>
<keyword evidence="1 2" id="KW-0732">Signal</keyword>
<sequence>MDEKFYFLIFIFLVKLNSINGQDEMMQCRYYNHTNGLYSCDLTIYNPYGLNNFTAINGTHLSGKTDALVKYIFRDQIFVTPNIPSIICKQFQNLDYIDFQSSGIKKLDSSSFIDCKKITNIYLYNSQISQIGENTFKNCQNLIYIYLHFNKIRQLDEKSFNGASKVQHLYLNFNPIQNFPKNIFNPLTNLVNLHAYFTNLSVIHSNSFGVHLKLTGLYLHHNQIDAFDERIIDKTTVSIIDMTNNTCANKIINDTTMLRDSMRLAMKTCFLNYENLTMGTTTTISSTASTTTSYIEQTTTTALTLPPGCIGGNTDERVCRIEDEIQDIHEQSTNFTTTINKMQDQIDELLNRPCACR</sequence>
<proteinExistence type="predicted"/>
<dbReference type="GO" id="GO:0005615">
    <property type="term" value="C:extracellular space"/>
    <property type="evidence" value="ECO:0007669"/>
    <property type="project" value="TreeGrafter"/>
</dbReference>